<dbReference type="RefSeq" id="WP_075100007.1">
    <property type="nucleotide sequence ID" value="NZ_MSJL01000081.1"/>
</dbReference>
<sequence>MFKNKIKLFCLITCLFTIFIQTPAIANTTPIYQDRATNIGNAGTTKLEIQDNGRQVWWYAKTHDGSRFHFTGIITVKFKGTSRPFSYAVSGGGYGSVSKTLSFSKKIQQATLTGVGYIEGKGISITFPFSEVYNY</sequence>
<evidence type="ECO:0000313" key="4">
    <source>
        <dbReference type="Proteomes" id="UP000186437"/>
    </source>
</evidence>
<evidence type="ECO:0000313" key="5">
    <source>
        <dbReference type="Proteomes" id="UP000255213"/>
    </source>
</evidence>
<keyword evidence="1" id="KW-0732">Signal</keyword>
<dbReference type="Proteomes" id="UP000186437">
    <property type="component" value="Unassembled WGS sequence"/>
</dbReference>
<feature type="chain" id="PRO_5044564134" evidence="1">
    <location>
        <begin position="27"/>
        <end position="135"/>
    </location>
</feature>
<dbReference type="AlphaFoldDB" id="A0A1Q8E712"/>
<dbReference type="Proteomes" id="UP000255213">
    <property type="component" value="Unassembled WGS sequence"/>
</dbReference>
<proteinExistence type="predicted"/>
<evidence type="ECO:0000313" key="3">
    <source>
        <dbReference type="EMBL" id="SUN41417.1"/>
    </source>
</evidence>
<organism evidence="2 4">
    <name type="scientific">Streptococcus acidominimus</name>
    <dbReference type="NCBI Taxonomy" id="1326"/>
    <lineage>
        <taxon>Bacteria</taxon>
        <taxon>Bacillati</taxon>
        <taxon>Bacillota</taxon>
        <taxon>Bacilli</taxon>
        <taxon>Lactobacillales</taxon>
        <taxon>Streptococcaceae</taxon>
        <taxon>Streptococcus</taxon>
    </lineage>
</organism>
<dbReference type="EMBL" id="UHEN01000005">
    <property type="protein sequence ID" value="SUN41417.1"/>
    <property type="molecule type" value="Genomic_DNA"/>
</dbReference>
<keyword evidence="4" id="KW-1185">Reference proteome</keyword>
<dbReference type="EMBL" id="MSJL01000081">
    <property type="protein sequence ID" value="OLF47587.1"/>
    <property type="molecule type" value="Genomic_DNA"/>
</dbReference>
<name>A0A1Q8E712_STRAI</name>
<evidence type="ECO:0000256" key="1">
    <source>
        <dbReference type="SAM" id="SignalP"/>
    </source>
</evidence>
<reference evidence="2" key="2">
    <citation type="submission" date="2016-12" db="EMBL/GenBank/DDBJ databases">
        <authorList>
            <person name="Song W.-J."/>
            <person name="Kurnit D.M."/>
        </authorList>
    </citation>
    <scope>NUCLEOTIDE SEQUENCE [LARGE SCALE GENOMIC DNA]</scope>
    <source>
        <strain evidence="2">ATCC 51725</strain>
    </source>
</reference>
<protein>
    <submittedName>
        <fullName evidence="2">Uncharacterized protein</fullName>
    </submittedName>
</protein>
<feature type="signal peptide" evidence="1">
    <location>
        <begin position="1"/>
        <end position="26"/>
    </location>
</feature>
<reference evidence="3 5" key="3">
    <citation type="submission" date="2018-06" db="EMBL/GenBank/DDBJ databases">
        <authorList>
            <consortium name="Pathogen Informatics"/>
            <person name="Doyle S."/>
        </authorList>
    </citation>
    <scope>NUCLEOTIDE SEQUENCE [LARGE SCALE GENOMIC DNA]</scope>
    <source>
        <strain evidence="3 5">NCTC12957</strain>
    </source>
</reference>
<accession>A0A1Q8E712</accession>
<evidence type="ECO:0000313" key="2">
    <source>
        <dbReference type="EMBL" id="OLF47587.1"/>
    </source>
</evidence>
<gene>
    <name evidence="2" type="ORF">BU200_10110</name>
    <name evidence="3" type="ORF">NCTC12957_02301</name>
</gene>
<reference evidence="4" key="1">
    <citation type="submission" date="2016-12" db="EMBL/GenBank/DDBJ databases">
        <authorList>
            <person name="Gulvik C.A."/>
        </authorList>
    </citation>
    <scope>NUCLEOTIDE SEQUENCE [LARGE SCALE GENOMIC DNA]</scope>
    <source>
        <strain evidence="4">ATCC 51725</strain>
    </source>
</reference>